<dbReference type="PATRIC" id="fig|1121405.3.peg.146"/>
<dbReference type="eggNOG" id="COG1119">
    <property type="taxonomic scope" value="Bacteria"/>
</dbReference>
<gene>
    <name evidence="4" type="ORF">dsmv_0988</name>
</gene>
<evidence type="ECO:0000259" key="3">
    <source>
        <dbReference type="PROSITE" id="PS50893"/>
    </source>
</evidence>
<dbReference type="InterPro" id="IPR017871">
    <property type="entry name" value="ABC_transporter-like_CS"/>
</dbReference>
<accession>S7U6I1</accession>
<dbReference type="AlphaFoldDB" id="S7U6I1"/>
<keyword evidence="2" id="KW-0067">ATP-binding</keyword>
<organism evidence="4 5">
    <name type="scientific">Desulfococcus multivorans DSM 2059</name>
    <dbReference type="NCBI Taxonomy" id="1121405"/>
    <lineage>
        <taxon>Bacteria</taxon>
        <taxon>Pseudomonadati</taxon>
        <taxon>Thermodesulfobacteriota</taxon>
        <taxon>Desulfobacteria</taxon>
        <taxon>Desulfobacterales</taxon>
        <taxon>Desulfococcaceae</taxon>
        <taxon>Desulfococcus</taxon>
    </lineage>
</organism>
<dbReference type="EMBL" id="ATHJ01000011">
    <property type="protein sequence ID" value="EPR44952.1"/>
    <property type="molecule type" value="Genomic_DNA"/>
</dbReference>
<feature type="domain" description="ABC transporter" evidence="3">
    <location>
        <begin position="271"/>
        <end position="511"/>
    </location>
</feature>
<dbReference type="Gene3D" id="3.40.50.300">
    <property type="entry name" value="P-loop containing nucleotide triphosphate hydrolases"/>
    <property type="match status" value="2"/>
</dbReference>
<dbReference type="Pfam" id="PF00005">
    <property type="entry name" value="ABC_tran"/>
    <property type="match status" value="2"/>
</dbReference>
<protein>
    <submittedName>
        <fullName evidence="4">ABC transporter related protein</fullName>
    </submittedName>
</protein>
<dbReference type="SUPFAM" id="SSF52540">
    <property type="entry name" value="P-loop containing nucleoside triphosphate hydrolases"/>
    <property type="match status" value="2"/>
</dbReference>
<dbReference type="PANTHER" id="PTHR43158:SF2">
    <property type="entry name" value="SKFA PEPTIDE EXPORT ATP-BINDING PROTEIN SKFE"/>
    <property type="match status" value="1"/>
</dbReference>
<keyword evidence="1" id="KW-0547">Nucleotide-binding</keyword>
<dbReference type="OrthoDB" id="9809450at2"/>
<dbReference type="InterPro" id="IPR027417">
    <property type="entry name" value="P-loop_NTPase"/>
</dbReference>
<comment type="caution">
    <text evidence="4">The sequence shown here is derived from an EMBL/GenBank/DDBJ whole genome shotgun (WGS) entry which is preliminary data.</text>
</comment>
<feature type="domain" description="ABC transporter" evidence="3">
    <location>
        <begin position="12"/>
        <end position="249"/>
    </location>
</feature>
<dbReference type="RefSeq" id="WP_020875179.1">
    <property type="nucleotide sequence ID" value="NZ_ATHJ01000011.1"/>
</dbReference>
<dbReference type="PROSITE" id="PS00211">
    <property type="entry name" value="ABC_TRANSPORTER_1"/>
    <property type="match status" value="1"/>
</dbReference>
<name>S7U6I1_DESML</name>
<dbReference type="InterPro" id="IPR003439">
    <property type="entry name" value="ABC_transporter-like_ATP-bd"/>
</dbReference>
<dbReference type="GO" id="GO:0005524">
    <property type="term" value="F:ATP binding"/>
    <property type="evidence" value="ECO:0007669"/>
    <property type="project" value="UniProtKB-KW"/>
</dbReference>
<evidence type="ECO:0000313" key="4">
    <source>
        <dbReference type="EMBL" id="EPR44952.1"/>
    </source>
</evidence>
<evidence type="ECO:0000256" key="1">
    <source>
        <dbReference type="ARBA" id="ARBA00022741"/>
    </source>
</evidence>
<dbReference type="Proteomes" id="UP000014977">
    <property type="component" value="Unassembled WGS sequence"/>
</dbReference>
<dbReference type="GO" id="GO:0016887">
    <property type="term" value="F:ATP hydrolysis activity"/>
    <property type="evidence" value="ECO:0007669"/>
    <property type="project" value="InterPro"/>
</dbReference>
<reference evidence="4 5" key="1">
    <citation type="journal article" date="2013" name="Genome Announc.">
        <title>Draft genome sequences for three mercury-methylating, sulfate-reducing bacteria.</title>
        <authorList>
            <person name="Brown S.D."/>
            <person name="Hurt R.A.Jr."/>
            <person name="Gilmour C.C."/>
            <person name="Elias D.A."/>
        </authorList>
    </citation>
    <scope>NUCLEOTIDE SEQUENCE [LARGE SCALE GENOMIC DNA]</scope>
    <source>
        <strain evidence="4 5">DSM 2059</strain>
    </source>
</reference>
<keyword evidence="5" id="KW-1185">Reference proteome</keyword>
<proteinExistence type="predicted"/>
<dbReference type="InterPro" id="IPR003593">
    <property type="entry name" value="AAA+_ATPase"/>
</dbReference>
<dbReference type="PROSITE" id="PS50893">
    <property type="entry name" value="ABC_TRANSPORTER_2"/>
    <property type="match status" value="2"/>
</dbReference>
<evidence type="ECO:0000256" key="2">
    <source>
        <dbReference type="ARBA" id="ARBA00022840"/>
    </source>
</evidence>
<dbReference type="STRING" id="897.B2D07_11830"/>
<dbReference type="PANTHER" id="PTHR43158">
    <property type="entry name" value="SKFA PEPTIDE EXPORT ATP-BINDING PROTEIN SKFE"/>
    <property type="match status" value="1"/>
</dbReference>
<sequence length="516" mass="57283">METALPEGDAVVSLVDIAVRRGTRLLLEGTSWRIRRGEHWVVTGPNGTGKSTLVQALAGELPVVRGRVIPGKAWKIENTGYVSFESHRRLIAREERLDISRQFSCNAENLTTVRDLFEGNLETLDNDVLTSLNSGVSLLMDRPVQALSTGEMRKVLIAKTLARFPKLPTLLILDEPFEGLDESSRRDLMLLVRKLMAEGAQIVLVTHRFSEIPPEITHVLVLGKKGVVGKGPRKAFLDANRETPVFEDIRTKLSAIPPFRGIRKASPPVLVAMRGVCVSYGSTAVIDGLDWTFRRGENWTILGPNGAGKSTLLQMIAGDHPQAYANDIRLFGRRRGTGESIWEIKASIGMISPEFQIRYRKNIIGLEVVLSGFYDSIGLFRRSTPEEEKIAGQWMRHMGIANLAQRPFPQLSQGEQRMVLLARAMVKSPILLILDEPCQGLDRKNRQRVLALIDAVGRHTPTHILCVVHHIEEIPACTTHVLRLFKTADGRRAAGIIEKQGGISGKVPRRSLSGQR</sequence>
<dbReference type="SMART" id="SM00382">
    <property type="entry name" value="AAA"/>
    <property type="match status" value="2"/>
</dbReference>
<evidence type="ECO:0000313" key="5">
    <source>
        <dbReference type="Proteomes" id="UP000014977"/>
    </source>
</evidence>